<keyword evidence="3" id="KW-1185">Reference proteome</keyword>
<feature type="transmembrane region" description="Helical" evidence="1">
    <location>
        <begin position="174"/>
        <end position="192"/>
    </location>
</feature>
<protein>
    <submittedName>
        <fullName evidence="2">DUF2723 domain-containing protein</fullName>
    </submittedName>
</protein>
<dbReference type="Pfam" id="PF11028">
    <property type="entry name" value="TMEM260-like"/>
    <property type="match status" value="1"/>
</dbReference>
<feature type="transmembrane region" description="Helical" evidence="1">
    <location>
        <begin position="153"/>
        <end position="168"/>
    </location>
</feature>
<dbReference type="PANTHER" id="PTHR16214">
    <property type="entry name" value="TRANSMEMBRANE PROTEIN 260"/>
    <property type="match status" value="1"/>
</dbReference>
<feature type="transmembrane region" description="Helical" evidence="1">
    <location>
        <begin position="354"/>
        <end position="376"/>
    </location>
</feature>
<organism evidence="2 3">
    <name type="scientific">Roseibium salinum</name>
    <dbReference type="NCBI Taxonomy" id="1604349"/>
    <lineage>
        <taxon>Bacteria</taxon>
        <taxon>Pseudomonadati</taxon>
        <taxon>Pseudomonadota</taxon>
        <taxon>Alphaproteobacteria</taxon>
        <taxon>Hyphomicrobiales</taxon>
        <taxon>Stappiaceae</taxon>
        <taxon>Roseibium</taxon>
    </lineage>
</organism>
<dbReference type="InterPro" id="IPR021280">
    <property type="entry name" value="TMEM260-like"/>
</dbReference>
<feature type="transmembrane region" description="Helical" evidence="1">
    <location>
        <begin position="129"/>
        <end position="148"/>
    </location>
</feature>
<feature type="transmembrane region" description="Helical" evidence="1">
    <location>
        <begin position="199"/>
        <end position="219"/>
    </location>
</feature>
<keyword evidence="1" id="KW-0812">Transmembrane</keyword>
<feature type="transmembrane region" description="Helical" evidence="1">
    <location>
        <begin position="79"/>
        <end position="97"/>
    </location>
</feature>
<evidence type="ECO:0000313" key="2">
    <source>
        <dbReference type="EMBL" id="MCX2721309.1"/>
    </source>
</evidence>
<name>A0ABT3QWJ2_9HYPH</name>
<reference evidence="2 3" key="1">
    <citation type="journal article" date="2016" name="Int. J. Syst. Evol. Microbiol.">
        <title>Labrenzia salina sp. nov., isolated from the rhizosphere of the halophyte Arthrocnemum macrostachyum.</title>
        <authorList>
            <person name="Camacho M."/>
            <person name="Redondo-Gomez S."/>
            <person name="Rodriguez-Llorente I."/>
            <person name="Rohde M."/>
            <person name="Sproer C."/>
            <person name="Schumann P."/>
            <person name="Klenk H.P."/>
            <person name="Montero-Calasanz M.D.C."/>
        </authorList>
    </citation>
    <scope>NUCLEOTIDE SEQUENCE [LARGE SCALE GENOMIC DNA]</scope>
    <source>
        <strain evidence="2 3">DSM 29163</strain>
    </source>
</reference>
<feature type="transmembrane region" description="Helical" evidence="1">
    <location>
        <begin position="6"/>
        <end position="27"/>
    </location>
</feature>
<comment type="caution">
    <text evidence="2">The sequence shown here is derived from an EMBL/GenBank/DDBJ whole genome shotgun (WGS) entry which is preliminary data.</text>
</comment>
<evidence type="ECO:0000313" key="3">
    <source>
        <dbReference type="Proteomes" id="UP001300261"/>
    </source>
</evidence>
<dbReference type="InterPro" id="IPR052724">
    <property type="entry name" value="GT117_domain-containing"/>
</dbReference>
<sequence length="493" mass="54828">MSLASLAPLFVFAVSFSFYTLCLFPGLGGEMNSGDSAKFQILGHTQILLHGPGYPFVQLLGALVRFMDLPLPPWQTMTVVMAVIPASIANAVAFLFVRHLTKNTIAAIAAALLLGSAELMAVQATEAEVYPLALAFILTTLFLLALFVETRKLGYFLAACAVYSLSFGNHLMMIMLVPLFVCVTALNFRLIVQPRNVAIVAAFVLLGASQYLYLALVAYSPDTAYSEYMPLPPEPMELVDYVRGTYFADLYGSGLASTRTLQSLVVTLRSAHPWFSAPLIAIGLVLFALGWSHRDRAWYGLAVLYGGALAFTPFMLWYGAYDIRAFHLPVLGPLLVATVAAHFWYLARYRRLRNAVAVLFVTIGVFRAGHVAMALWDRQPLFEGLEPAIVRMIEEAPVEQPLFAMAYPLRMATLYHELMGDLPSEPMYRVWWRAVPELDTRREVGGIVVPTDGYQFVNWIEHKRPELKCQTRKIDLPAGTRWPAYAFTCDDSQ</sequence>
<dbReference type="RefSeq" id="WP_265961012.1">
    <property type="nucleotide sequence ID" value="NZ_JAPEVI010000002.1"/>
</dbReference>
<feature type="transmembrane region" description="Helical" evidence="1">
    <location>
        <begin position="298"/>
        <end position="320"/>
    </location>
</feature>
<feature type="transmembrane region" description="Helical" evidence="1">
    <location>
        <begin position="104"/>
        <end position="123"/>
    </location>
</feature>
<accession>A0ABT3QWJ2</accession>
<evidence type="ECO:0000256" key="1">
    <source>
        <dbReference type="SAM" id="Phobius"/>
    </source>
</evidence>
<keyword evidence="1" id="KW-0472">Membrane</keyword>
<proteinExistence type="predicted"/>
<feature type="transmembrane region" description="Helical" evidence="1">
    <location>
        <begin position="271"/>
        <end position="291"/>
    </location>
</feature>
<feature type="transmembrane region" description="Helical" evidence="1">
    <location>
        <begin position="326"/>
        <end position="347"/>
    </location>
</feature>
<dbReference type="EMBL" id="JAPEVI010000002">
    <property type="protein sequence ID" value="MCX2721309.1"/>
    <property type="molecule type" value="Genomic_DNA"/>
</dbReference>
<keyword evidence="1" id="KW-1133">Transmembrane helix</keyword>
<dbReference type="Proteomes" id="UP001300261">
    <property type="component" value="Unassembled WGS sequence"/>
</dbReference>
<dbReference type="PANTHER" id="PTHR16214:SF3">
    <property type="entry name" value="TRANSMEMBRANE PROTEIN 260"/>
    <property type="match status" value="1"/>
</dbReference>
<gene>
    <name evidence="2" type="ORF">ON753_02665</name>
</gene>